<sequence>MIFKKNIYVKHFLSLLILASCSSTSLNLISTSYESHTKVHKRDLQDISAYNAFFENDLQKIEDIIDNQKVSQRELRDLKLLRRNYQKILSKNKYQIELNPRQKFSKELIELIYQSNLPINISWDESKQNIIPENLLQSKIEGFCASLYDDSIFAINKEISASPGAILVIFSEEYASMIKNIKSTNSKIYSVKYDSSNFQEFTGKILGINFSKSRYKKISNLNPNQIMNFKPRSRSDIKQIVLLLRPQEYKAMIPALRYHGGNKFKYLNFVSSLQDLNNPLQLLDYEDSHAPISIFLSRKIQNDDSTSMENFLEYGVLSEWLLNQVFKEAGVQSATVNGATGTIFYNSSSCNTREISLQKISSDLFST</sequence>
<comment type="caution">
    <text evidence="2">The sequence shown here is derived from an EMBL/GenBank/DDBJ whole genome shotgun (WGS) entry which is preliminary data.</text>
</comment>
<evidence type="ECO:0000256" key="1">
    <source>
        <dbReference type="SAM" id="SignalP"/>
    </source>
</evidence>
<reference evidence="2 3" key="1">
    <citation type="submission" date="2020-06" db="EMBL/GenBank/DDBJ databases">
        <title>Dysbiosis in marine aquaculture revealed through microbiome analysis: reverse ecology for environmental sustainability.</title>
        <authorList>
            <person name="Haro-Moreno J.M."/>
            <person name="Coutinho F.H."/>
            <person name="Zaragoza-Solas A."/>
            <person name="Picazo A."/>
            <person name="Almagro-Moreno S."/>
            <person name="Lopez-Perez M."/>
        </authorList>
    </citation>
    <scope>NUCLEOTIDE SEQUENCE [LARGE SCALE GENOMIC DNA]</scope>
    <source>
        <strain evidence="2">MCMED-G41</strain>
    </source>
</reference>
<evidence type="ECO:0008006" key="4">
    <source>
        <dbReference type="Google" id="ProtNLM"/>
    </source>
</evidence>
<protein>
    <recommendedName>
        <fullName evidence="4">Lipoprotein</fullName>
    </recommendedName>
</protein>
<accession>A0A838Y6L7</accession>
<dbReference type="EMBL" id="JACETL010000022">
    <property type="protein sequence ID" value="MBA4692599.1"/>
    <property type="molecule type" value="Genomic_DNA"/>
</dbReference>
<dbReference type="Proteomes" id="UP000551848">
    <property type="component" value="Unassembled WGS sequence"/>
</dbReference>
<feature type="signal peptide" evidence="1">
    <location>
        <begin position="1"/>
        <end position="25"/>
    </location>
</feature>
<dbReference type="PROSITE" id="PS51257">
    <property type="entry name" value="PROKAR_LIPOPROTEIN"/>
    <property type="match status" value="1"/>
</dbReference>
<feature type="chain" id="PRO_5032285734" description="Lipoprotein" evidence="1">
    <location>
        <begin position="26"/>
        <end position="367"/>
    </location>
</feature>
<evidence type="ECO:0000313" key="2">
    <source>
        <dbReference type="EMBL" id="MBA4692599.1"/>
    </source>
</evidence>
<gene>
    <name evidence="2" type="ORF">H2072_02495</name>
</gene>
<dbReference type="AlphaFoldDB" id="A0A838Y6L7"/>
<evidence type="ECO:0000313" key="3">
    <source>
        <dbReference type="Proteomes" id="UP000551848"/>
    </source>
</evidence>
<organism evidence="2 3">
    <name type="scientific">SAR86 cluster bacterium</name>
    <dbReference type="NCBI Taxonomy" id="2030880"/>
    <lineage>
        <taxon>Bacteria</taxon>
        <taxon>Pseudomonadati</taxon>
        <taxon>Pseudomonadota</taxon>
        <taxon>Gammaproteobacteria</taxon>
        <taxon>SAR86 cluster</taxon>
    </lineage>
</organism>
<name>A0A838Y6L7_9GAMM</name>
<keyword evidence="1" id="KW-0732">Signal</keyword>
<proteinExistence type="predicted"/>